<feature type="transmembrane region" description="Helical" evidence="8">
    <location>
        <begin position="334"/>
        <end position="352"/>
    </location>
</feature>
<gene>
    <name evidence="10" type="ORF">BTJ39_04480</name>
</gene>
<evidence type="ECO:0000256" key="1">
    <source>
        <dbReference type="ARBA" id="ARBA00004651"/>
    </source>
</evidence>
<keyword evidence="4" id="KW-1003">Cell membrane</keyword>
<feature type="transmembrane region" description="Helical" evidence="8">
    <location>
        <begin position="130"/>
        <end position="152"/>
    </location>
</feature>
<dbReference type="NCBIfam" id="NF008270">
    <property type="entry name" value="PRK11043.1"/>
    <property type="match status" value="1"/>
</dbReference>
<dbReference type="EMBL" id="MRUL01000002">
    <property type="protein sequence ID" value="OON41231.1"/>
    <property type="molecule type" value="Genomic_DNA"/>
</dbReference>
<comment type="caution">
    <text evidence="10">The sequence shown here is derived from an EMBL/GenBank/DDBJ whole genome shotgun (WGS) entry which is preliminary data.</text>
</comment>
<keyword evidence="5 8" id="KW-0812">Transmembrane</keyword>
<dbReference type="OrthoDB" id="9814303at2"/>
<dbReference type="Pfam" id="PF07690">
    <property type="entry name" value="MFS_1"/>
    <property type="match status" value="1"/>
</dbReference>
<evidence type="ECO:0000256" key="5">
    <source>
        <dbReference type="ARBA" id="ARBA00022692"/>
    </source>
</evidence>
<evidence type="ECO:0000256" key="4">
    <source>
        <dbReference type="ARBA" id="ARBA00022475"/>
    </source>
</evidence>
<dbReference type="PROSITE" id="PS50850">
    <property type="entry name" value="MFS"/>
    <property type="match status" value="1"/>
</dbReference>
<comment type="subcellular location">
    <subcellularLocation>
        <location evidence="8">Cell inner membrane</location>
        <topology evidence="8">Multi-pass membrane protein</topology>
    </subcellularLocation>
    <subcellularLocation>
        <location evidence="1">Cell membrane</location>
        <topology evidence="1">Multi-pass membrane protein</topology>
    </subcellularLocation>
</comment>
<dbReference type="SUPFAM" id="SSF103473">
    <property type="entry name" value="MFS general substrate transporter"/>
    <property type="match status" value="1"/>
</dbReference>
<feature type="transmembrane region" description="Helical" evidence="8">
    <location>
        <begin position="272"/>
        <end position="290"/>
    </location>
</feature>
<feature type="domain" description="Major facilitator superfamily (MFS) profile" evidence="9">
    <location>
        <begin position="6"/>
        <end position="381"/>
    </location>
</feature>
<feature type="transmembrane region" description="Helical" evidence="8">
    <location>
        <begin position="7"/>
        <end position="27"/>
    </location>
</feature>
<comment type="similarity">
    <text evidence="2 8">Belongs to the major facilitator superfamily. Bcr/CmlA family.</text>
</comment>
<evidence type="ECO:0000313" key="10">
    <source>
        <dbReference type="EMBL" id="OON41231.1"/>
    </source>
</evidence>
<evidence type="ECO:0000256" key="2">
    <source>
        <dbReference type="ARBA" id="ARBA00006236"/>
    </source>
</evidence>
<feature type="transmembrane region" description="Helical" evidence="8">
    <location>
        <begin position="202"/>
        <end position="222"/>
    </location>
</feature>
<dbReference type="InterPro" id="IPR011701">
    <property type="entry name" value="MFS"/>
</dbReference>
<feature type="transmembrane region" description="Helical" evidence="8">
    <location>
        <begin position="39"/>
        <end position="60"/>
    </location>
</feature>
<dbReference type="FunFam" id="1.20.1720.10:FF:000005">
    <property type="entry name" value="Bcr/CflA family efflux transporter"/>
    <property type="match status" value="1"/>
</dbReference>
<evidence type="ECO:0000256" key="8">
    <source>
        <dbReference type="RuleBase" id="RU365088"/>
    </source>
</evidence>
<keyword evidence="3 8" id="KW-0813">Transport</keyword>
<dbReference type="Proteomes" id="UP000190667">
    <property type="component" value="Unassembled WGS sequence"/>
</dbReference>
<dbReference type="GO" id="GO:0005886">
    <property type="term" value="C:plasma membrane"/>
    <property type="evidence" value="ECO:0007669"/>
    <property type="project" value="UniProtKB-SubCell"/>
</dbReference>
<evidence type="ECO:0000256" key="3">
    <source>
        <dbReference type="ARBA" id="ARBA00022448"/>
    </source>
</evidence>
<dbReference type="PANTHER" id="PTHR23502:SF162">
    <property type="entry name" value="INNER MEMBRANE TRANSPORT PROTEIN YDHC"/>
    <property type="match status" value="1"/>
</dbReference>
<dbReference type="InterPro" id="IPR004812">
    <property type="entry name" value="Efflux_drug-R_Bcr/CmlA"/>
</dbReference>
<dbReference type="AlphaFoldDB" id="A0A1S8YQ03"/>
<keyword evidence="7 8" id="KW-0472">Membrane</keyword>
<evidence type="ECO:0000256" key="7">
    <source>
        <dbReference type="ARBA" id="ARBA00023136"/>
    </source>
</evidence>
<reference evidence="10 11" key="1">
    <citation type="submission" date="2016-12" db="EMBL/GenBank/DDBJ databases">
        <title>Izhakiella australiana sp. nov. of genus Izhakiella isolated from Australian desert.</title>
        <authorList>
            <person name="Ji M."/>
        </authorList>
    </citation>
    <scope>NUCLEOTIDE SEQUENCE [LARGE SCALE GENOMIC DNA]</scope>
    <source>
        <strain evidence="10 11">D4N98</strain>
    </source>
</reference>
<sequence length="392" mass="41945">MQNLGFLVYLALLSMLGFLATDMYLPAFGAIELGLQTTAGAVSASLTVFLIGFALGQGFWGSLSDRLGRRPVLISGLTIFALSCLAIIWVNSAWQLLVLRFLQAFGVCAATVSWQALVVDRYKGQQAKRIFATIMPLVALSPALAPLVGAWLLNHLEWQAIFIVLMLIAVGLLLVTLKLRAPRPRSKQEEPVGYWHLLSSPVYSGNVLIYAACSASFFAWLTGSPSILAGLGLKPVDIGLSYVPQTIAFLAGGFGARALLNHVQASRLLPWLLTFYAVSVIALFICGLQAPTLVSLLVPFCGMALANGAIYPIAVSGALLPWPQATGKAAALQNMLQLGLCSVASLIVSSFINAVTLTTTIVMLMTVLLSIIGFVLQRTGRERIGNRHSRNS</sequence>
<feature type="transmembrane region" description="Helical" evidence="8">
    <location>
        <begin position="242"/>
        <end position="260"/>
    </location>
</feature>
<keyword evidence="8" id="KW-0997">Cell inner membrane</keyword>
<feature type="transmembrane region" description="Helical" evidence="8">
    <location>
        <begin position="296"/>
        <end position="322"/>
    </location>
</feature>
<dbReference type="InterPro" id="IPR036259">
    <property type="entry name" value="MFS_trans_sf"/>
</dbReference>
<dbReference type="STRING" id="1926881.BTJ39_04480"/>
<dbReference type="InterPro" id="IPR020846">
    <property type="entry name" value="MFS_dom"/>
</dbReference>
<feature type="transmembrane region" description="Helical" evidence="8">
    <location>
        <begin position="72"/>
        <end position="91"/>
    </location>
</feature>
<organism evidence="10 11">
    <name type="scientific">Izhakiella australiensis</name>
    <dbReference type="NCBI Taxonomy" id="1926881"/>
    <lineage>
        <taxon>Bacteria</taxon>
        <taxon>Pseudomonadati</taxon>
        <taxon>Pseudomonadota</taxon>
        <taxon>Gammaproteobacteria</taxon>
        <taxon>Enterobacterales</taxon>
        <taxon>Erwiniaceae</taxon>
        <taxon>Izhakiella</taxon>
    </lineage>
</organism>
<feature type="transmembrane region" description="Helical" evidence="8">
    <location>
        <begin position="97"/>
        <end position="118"/>
    </location>
</feature>
<keyword evidence="6 8" id="KW-1133">Transmembrane helix</keyword>
<proteinExistence type="inferred from homology"/>
<dbReference type="RefSeq" id="WP_078001479.1">
    <property type="nucleotide sequence ID" value="NZ_MRUL01000002.1"/>
</dbReference>
<protein>
    <recommendedName>
        <fullName evidence="8">Bcr/CflA family efflux transporter</fullName>
    </recommendedName>
</protein>
<dbReference type="CDD" id="cd17320">
    <property type="entry name" value="MFS_MdfA_MDR_like"/>
    <property type="match status" value="1"/>
</dbReference>
<dbReference type="GO" id="GO:1990961">
    <property type="term" value="P:xenobiotic detoxification by transmembrane export across the plasma membrane"/>
    <property type="evidence" value="ECO:0007669"/>
    <property type="project" value="InterPro"/>
</dbReference>
<evidence type="ECO:0000259" key="9">
    <source>
        <dbReference type="PROSITE" id="PS50850"/>
    </source>
</evidence>
<dbReference type="GO" id="GO:0042910">
    <property type="term" value="F:xenobiotic transmembrane transporter activity"/>
    <property type="evidence" value="ECO:0007669"/>
    <property type="project" value="InterPro"/>
</dbReference>
<feature type="transmembrane region" description="Helical" evidence="8">
    <location>
        <begin position="158"/>
        <end position="181"/>
    </location>
</feature>
<keyword evidence="11" id="KW-1185">Reference proteome</keyword>
<dbReference type="NCBIfam" id="TIGR00710">
    <property type="entry name" value="efflux_Bcr_CflA"/>
    <property type="match status" value="1"/>
</dbReference>
<dbReference type="Gene3D" id="1.20.1720.10">
    <property type="entry name" value="Multidrug resistance protein D"/>
    <property type="match status" value="1"/>
</dbReference>
<evidence type="ECO:0000256" key="6">
    <source>
        <dbReference type="ARBA" id="ARBA00022989"/>
    </source>
</evidence>
<dbReference type="PANTHER" id="PTHR23502">
    <property type="entry name" value="MAJOR FACILITATOR SUPERFAMILY"/>
    <property type="match status" value="1"/>
</dbReference>
<evidence type="ECO:0000313" key="11">
    <source>
        <dbReference type="Proteomes" id="UP000190667"/>
    </source>
</evidence>
<name>A0A1S8YQ03_9GAMM</name>
<feature type="transmembrane region" description="Helical" evidence="8">
    <location>
        <begin position="358"/>
        <end position="376"/>
    </location>
</feature>
<accession>A0A1S8YQ03</accession>